<sequence length="239" mass="27853">MHGQYSGYFPEFDRNSSKELRSLIQNMIKLVPSERISSTDLVLDPWVNSAHQRYRQLSRSIVNTAFSNMRSFRLGYQLQRASLLHMAWIYISKKEREHLRMIFDALDEEKDGEIELKEFVIQLKEKFDIQVKVQEMEQIIKNCDLDGDGKIQFTEFIIACCNKKALLTTHNLAECFSYFDDDGDGVLSRNDLQEVLGEDLDEYQIGNILEDADDECLGKISIREFNTLMLKVLRGKESF</sequence>
<dbReference type="PROSITE" id="PS50222">
    <property type="entry name" value="EF_HAND_2"/>
    <property type="match status" value="3"/>
</dbReference>
<dbReference type="AlphaFoldDB" id="A0A7S3CKL8"/>
<reference evidence="4" key="1">
    <citation type="submission" date="2021-01" db="EMBL/GenBank/DDBJ databases">
        <authorList>
            <person name="Corre E."/>
            <person name="Pelletier E."/>
            <person name="Niang G."/>
            <person name="Scheremetjew M."/>
            <person name="Finn R."/>
            <person name="Kale V."/>
            <person name="Holt S."/>
            <person name="Cochrane G."/>
            <person name="Meng A."/>
            <person name="Brown T."/>
            <person name="Cohen L."/>
        </authorList>
    </citation>
    <scope>NUCLEOTIDE SEQUENCE</scope>
    <source>
        <strain evidence="4">Ras09</strain>
    </source>
</reference>
<keyword evidence="2" id="KW-0106">Calcium</keyword>
<gene>
    <name evidence="4" type="ORF">SRAS04492_LOCUS2467</name>
</gene>
<feature type="domain" description="EF-hand" evidence="3">
    <location>
        <begin position="131"/>
        <end position="166"/>
    </location>
</feature>
<dbReference type="InterPro" id="IPR050145">
    <property type="entry name" value="Centrin_CML-like"/>
</dbReference>
<feature type="domain" description="EF-hand" evidence="3">
    <location>
        <begin position="94"/>
        <end position="129"/>
    </location>
</feature>
<protein>
    <recommendedName>
        <fullName evidence="3">EF-hand domain-containing protein</fullName>
    </recommendedName>
</protein>
<dbReference type="InterPro" id="IPR011992">
    <property type="entry name" value="EF-hand-dom_pair"/>
</dbReference>
<dbReference type="SUPFAM" id="SSF47473">
    <property type="entry name" value="EF-hand"/>
    <property type="match status" value="1"/>
</dbReference>
<dbReference type="PROSITE" id="PS00018">
    <property type="entry name" value="EF_HAND_1"/>
    <property type="match status" value="2"/>
</dbReference>
<dbReference type="Gene3D" id="1.10.238.10">
    <property type="entry name" value="EF-hand"/>
    <property type="match status" value="2"/>
</dbReference>
<dbReference type="InterPro" id="IPR002048">
    <property type="entry name" value="EF_hand_dom"/>
</dbReference>
<keyword evidence="1" id="KW-0677">Repeat</keyword>
<evidence type="ECO:0000256" key="2">
    <source>
        <dbReference type="ARBA" id="ARBA00022837"/>
    </source>
</evidence>
<dbReference type="InterPro" id="IPR018247">
    <property type="entry name" value="EF_Hand_1_Ca_BS"/>
</dbReference>
<feature type="domain" description="EF-hand" evidence="3">
    <location>
        <begin position="167"/>
        <end position="202"/>
    </location>
</feature>
<dbReference type="GO" id="GO:0005509">
    <property type="term" value="F:calcium ion binding"/>
    <property type="evidence" value="ECO:0007669"/>
    <property type="project" value="InterPro"/>
</dbReference>
<dbReference type="EMBL" id="HBIA01004691">
    <property type="protein sequence ID" value="CAE0230673.1"/>
    <property type="molecule type" value="Transcribed_RNA"/>
</dbReference>
<dbReference type="CDD" id="cd00051">
    <property type="entry name" value="EFh"/>
    <property type="match status" value="1"/>
</dbReference>
<dbReference type="Gene3D" id="1.10.510.10">
    <property type="entry name" value="Transferase(Phosphotransferase) domain 1"/>
    <property type="match status" value="1"/>
</dbReference>
<evidence type="ECO:0000259" key="3">
    <source>
        <dbReference type="PROSITE" id="PS50222"/>
    </source>
</evidence>
<dbReference type="Pfam" id="PF13499">
    <property type="entry name" value="EF-hand_7"/>
    <property type="match status" value="1"/>
</dbReference>
<dbReference type="SMART" id="SM00054">
    <property type="entry name" value="EFh"/>
    <property type="match status" value="4"/>
</dbReference>
<dbReference type="PANTHER" id="PTHR23050">
    <property type="entry name" value="CALCIUM BINDING PROTEIN"/>
    <property type="match status" value="1"/>
</dbReference>
<dbReference type="Pfam" id="PF13202">
    <property type="entry name" value="EF-hand_5"/>
    <property type="match status" value="1"/>
</dbReference>
<name>A0A7S3CKL8_9SPIT</name>
<organism evidence="4">
    <name type="scientific">Strombidium rassoulzadegani</name>
    <dbReference type="NCBI Taxonomy" id="1082188"/>
    <lineage>
        <taxon>Eukaryota</taxon>
        <taxon>Sar</taxon>
        <taxon>Alveolata</taxon>
        <taxon>Ciliophora</taxon>
        <taxon>Intramacronucleata</taxon>
        <taxon>Spirotrichea</taxon>
        <taxon>Oligotrichia</taxon>
        <taxon>Strombidiidae</taxon>
        <taxon>Strombidium</taxon>
    </lineage>
</organism>
<dbReference type="InterPro" id="IPR011009">
    <property type="entry name" value="Kinase-like_dom_sf"/>
</dbReference>
<proteinExistence type="predicted"/>
<accession>A0A7S3CKL8</accession>
<evidence type="ECO:0000313" key="4">
    <source>
        <dbReference type="EMBL" id="CAE0230673.1"/>
    </source>
</evidence>
<dbReference type="FunFam" id="1.10.238.10:FF:000003">
    <property type="entry name" value="Calmodulin A"/>
    <property type="match status" value="1"/>
</dbReference>
<evidence type="ECO:0000256" key="1">
    <source>
        <dbReference type="ARBA" id="ARBA00022737"/>
    </source>
</evidence>
<dbReference type="SUPFAM" id="SSF56112">
    <property type="entry name" value="Protein kinase-like (PK-like)"/>
    <property type="match status" value="1"/>
</dbReference>